<accession>A0A1G7CQR0</accession>
<organism evidence="3 4">
    <name type="scientific">Paraburkholderia lycopersici</name>
    <dbReference type="NCBI Taxonomy" id="416944"/>
    <lineage>
        <taxon>Bacteria</taxon>
        <taxon>Pseudomonadati</taxon>
        <taxon>Pseudomonadota</taxon>
        <taxon>Betaproteobacteria</taxon>
        <taxon>Burkholderiales</taxon>
        <taxon>Burkholderiaceae</taxon>
        <taxon>Paraburkholderia</taxon>
    </lineage>
</organism>
<sequence>MNAIAVRLVAIAALVLAIAGGLLYVKTLRAELAEAQGAASTAQALVGQRDATIAQLEQNARDQAAQLAQLETKRRQVAASLSARQTELDTLKRQNEKVRAWADSPLPDDVASMYASPDITGADGYIADMLTGSPVRPASATPAR</sequence>
<dbReference type="AlphaFoldDB" id="A0A1G7CQR0"/>
<evidence type="ECO:0000313" key="4">
    <source>
        <dbReference type="Proteomes" id="UP000198908"/>
    </source>
</evidence>
<keyword evidence="2" id="KW-0472">Membrane</keyword>
<dbReference type="Proteomes" id="UP000198908">
    <property type="component" value="Unassembled WGS sequence"/>
</dbReference>
<reference evidence="4" key="1">
    <citation type="submission" date="2016-09" db="EMBL/GenBank/DDBJ databases">
        <authorList>
            <person name="Varghese N."/>
            <person name="Submissions S."/>
        </authorList>
    </citation>
    <scope>NUCLEOTIDE SEQUENCE [LARGE SCALE GENOMIC DNA]</scope>
    <source>
        <strain evidence="4">TNe-862</strain>
    </source>
</reference>
<evidence type="ECO:0000313" key="3">
    <source>
        <dbReference type="EMBL" id="SDE41573.1"/>
    </source>
</evidence>
<evidence type="ECO:0000256" key="2">
    <source>
        <dbReference type="SAM" id="Phobius"/>
    </source>
</evidence>
<dbReference type="EMBL" id="FMYQ01000047">
    <property type="protein sequence ID" value="SDE41573.1"/>
    <property type="molecule type" value="Genomic_DNA"/>
</dbReference>
<evidence type="ECO:0000256" key="1">
    <source>
        <dbReference type="SAM" id="Coils"/>
    </source>
</evidence>
<feature type="coiled-coil region" evidence="1">
    <location>
        <begin position="25"/>
        <end position="73"/>
    </location>
</feature>
<protein>
    <submittedName>
        <fullName evidence="3">Phage lysis regulatory protein, LysB family</fullName>
    </submittedName>
</protein>
<gene>
    <name evidence="3" type="ORF">SAMN05421548_14721</name>
</gene>
<keyword evidence="1" id="KW-0175">Coiled coil</keyword>
<keyword evidence="2" id="KW-1133">Transmembrane helix</keyword>
<keyword evidence="2" id="KW-0812">Transmembrane</keyword>
<dbReference type="STRING" id="416944.SAMN05421548_14721"/>
<dbReference type="RefSeq" id="WP_176929247.1">
    <property type="nucleotide sequence ID" value="NZ_FMYQ01000047.1"/>
</dbReference>
<keyword evidence="4" id="KW-1185">Reference proteome</keyword>
<proteinExistence type="predicted"/>
<feature type="transmembrane region" description="Helical" evidence="2">
    <location>
        <begin position="6"/>
        <end position="25"/>
    </location>
</feature>
<name>A0A1G7CQR0_9BURK</name>